<dbReference type="EMBL" id="JAGKQQ010000001">
    <property type="protein sequence ID" value="MBP3960351.1"/>
    <property type="molecule type" value="Genomic_DNA"/>
</dbReference>
<keyword evidence="3" id="KW-1185">Reference proteome</keyword>
<evidence type="ECO:0000313" key="2">
    <source>
        <dbReference type="EMBL" id="MBP3960351.1"/>
    </source>
</evidence>
<keyword evidence="1" id="KW-0732">Signal</keyword>
<proteinExistence type="predicted"/>
<name>A0ABS5C2Z4_9BACT</name>
<feature type="chain" id="PRO_5046543950" description="DUF1571 domain-containing protein" evidence="1">
    <location>
        <begin position="24"/>
        <end position="240"/>
    </location>
</feature>
<gene>
    <name evidence="2" type="ORF">J8F10_34415</name>
</gene>
<evidence type="ECO:0008006" key="4">
    <source>
        <dbReference type="Google" id="ProtNLM"/>
    </source>
</evidence>
<dbReference type="Proteomes" id="UP000676565">
    <property type="component" value="Unassembled WGS sequence"/>
</dbReference>
<feature type="signal peptide" evidence="1">
    <location>
        <begin position="1"/>
        <end position="23"/>
    </location>
</feature>
<comment type="caution">
    <text evidence="2">The sequence shown here is derived from an EMBL/GenBank/DDBJ whole genome shotgun (WGS) entry which is preliminary data.</text>
</comment>
<sequence length="240" mass="26328">MRRRRPMFLALALLAAFAGLATGAIVFAAKRDPAFYAATASRPADWDSHERSAKLLTRVLDLQNDIRAKAEWGDTFTAEELNCFFIENMGAKDGLCDLLPKGFHSPRIAIEGDHLKLGLRYGEGFWSSIVWMDLKVWLVADQVNVAAVEVCALKAGQLPFGSQSILDKIGDVARESSIDVTWYRNKSNPVGLFRFFAKLPRPTSQVLTLEVKDGKLTIAGRSFLDPAPALPAGVTPLPTP</sequence>
<organism evidence="2 3">
    <name type="scientific">Gemmata palustris</name>
    <dbReference type="NCBI Taxonomy" id="2822762"/>
    <lineage>
        <taxon>Bacteria</taxon>
        <taxon>Pseudomonadati</taxon>
        <taxon>Planctomycetota</taxon>
        <taxon>Planctomycetia</taxon>
        <taxon>Gemmatales</taxon>
        <taxon>Gemmataceae</taxon>
        <taxon>Gemmata</taxon>
    </lineage>
</organism>
<dbReference type="RefSeq" id="WP_210661619.1">
    <property type="nucleotide sequence ID" value="NZ_JAGKQQ010000001.1"/>
</dbReference>
<accession>A0ABS5C2Z4</accession>
<reference evidence="2 3" key="1">
    <citation type="submission" date="2021-04" db="EMBL/GenBank/DDBJ databases">
        <authorList>
            <person name="Ivanova A."/>
        </authorList>
    </citation>
    <scope>NUCLEOTIDE SEQUENCE [LARGE SCALE GENOMIC DNA]</scope>
    <source>
        <strain evidence="2 3">G18</strain>
    </source>
</reference>
<evidence type="ECO:0000313" key="3">
    <source>
        <dbReference type="Proteomes" id="UP000676565"/>
    </source>
</evidence>
<evidence type="ECO:0000256" key="1">
    <source>
        <dbReference type="SAM" id="SignalP"/>
    </source>
</evidence>
<protein>
    <recommendedName>
        <fullName evidence="4">DUF1571 domain-containing protein</fullName>
    </recommendedName>
</protein>